<feature type="transmembrane region" description="Helical" evidence="1">
    <location>
        <begin position="7"/>
        <end position="30"/>
    </location>
</feature>
<reference evidence="2 3" key="1">
    <citation type="submission" date="2017-06" db="EMBL/GenBank/DDBJ databases">
        <authorList>
            <person name="Kim H.J."/>
            <person name="Triplett B.A."/>
        </authorList>
    </citation>
    <scope>NUCLEOTIDE SEQUENCE [LARGE SCALE GENOMIC DNA]</scope>
    <source>
        <strain evidence="2 3">DSM 8800</strain>
    </source>
</reference>
<keyword evidence="1" id="KW-1133">Transmembrane helix</keyword>
<evidence type="ECO:0000313" key="3">
    <source>
        <dbReference type="Proteomes" id="UP000198397"/>
    </source>
</evidence>
<dbReference type="RefSeq" id="WP_089384809.1">
    <property type="nucleotide sequence ID" value="NZ_FZNQ01000008.1"/>
</dbReference>
<gene>
    <name evidence="2" type="ORF">SAMN06264855_108137</name>
</gene>
<feature type="transmembrane region" description="Helical" evidence="1">
    <location>
        <begin position="68"/>
        <end position="88"/>
    </location>
</feature>
<name>A0A238WLQ5_HALVU</name>
<evidence type="ECO:0000256" key="1">
    <source>
        <dbReference type="SAM" id="Phobius"/>
    </source>
</evidence>
<evidence type="ECO:0000313" key="2">
    <source>
        <dbReference type="EMBL" id="SNR47506.1"/>
    </source>
</evidence>
<protein>
    <submittedName>
        <fullName evidence="2">Uncharacterized protein</fullName>
    </submittedName>
</protein>
<accession>A0A238WLQ5</accession>
<keyword evidence="1" id="KW-0812">Transmembrane</keyword>
<dbReference type="AlphaFoldDB" id="A0A238WLQ5"/>
<proteinExistence type="predicted"/>
<sequence>MVSAENRVIAAGFLGVIIGFILLAAVETFVGLPGQWGFVVAFLLLALLGVVIPQVYLSSVDRSVSRTARMGVVTVVLLVLASGFSAEVSGTEGITIWILVGISFALIVAVEIRDGYRQSVQDGTSEP</sequence>
<dbReference type="Proteomes" id="UP000198397">
    <property type="component" value="Unassembled WGS sequence"/>
</dbReference>
<organism evidence="2 3">
    <name type="scientific">Halorubrum vacuolatum</name>
    <name type="common">Natronobacterium vacuolatum</name>
    <dbReference type="NCBI Taxonomy" id="63740"/>
    <lineage>
        <taxon>Archaea</taxon>
        <taxon>Methanobacteriati</taxon>
        <taxon>Methanobacteriota</taxon>
        <taxon>Stenosarchaea group</taxon>
        <taxon>Halobacteria</taxon>
        <taxon>Halobacteriales</taxon>
        <taxon>Haloferacaceae</taxon>
        <taxon>Halorubrum</taxon>
    </lineage>
</organism>
<dbReference type="EMBL" id="FZNQ01000008">
    <property type="protein sequence ID" value="SNR47506.1"/>
    <property type="molecule type" value="Genomic_DNA"/>
</dbReference>
<feature type="transmembrane region" description="Helical" evidence="1">
    <location>
        <begin position="36"/>
        <end position="56"/>
    </location>
</feature>
<keyword evidence="3" id="KW-1185">Reference proteome</keyword>
<keyword evidence="1" id="KW-0472">Membrane</keyword>
<feature type="transmembrane region" description="Helical" evidence="1">
    <location>
        <begin position="94"/>
        <end position="112"/>
    </location>
</feature>